<dbReference type="Proteomes" id="UP000094844">
    <property type="component" value="Unassembled WGS sequence"/>
</dbReference>
<dbReference type="Pfam" id="PF03796">
    <property type="entry name" value="DnaB_C"/>
    <property type="match status" value="1"/>
</dbReference>
<keyword evidence="2" id="KW-0639">Primosome</keyword>
<dbReference type="OrthoDB" id="6472549at2"/>
<dbReference type="GO" id="GO:0003677">
    <property type="term" value="F:DNA binding"/>
    <property type="evidence" value="ECO:0007669"/>
    <property type="project" value="UniProtKB-KW"/>
</dbReference>
<name>A0A1C6YX08_HAFAL</name>
<feature type="region of interest" description="Disordered" evidence="12">
    <location>
        <begin position="445"/>
        <end position="466"/>
    </location>
</feature>
<protein>
    <recommendedName>
        <fullName evidence="10">DNA 5'-3' helicase</fullName>
        <ecNumber evidence="10">5.6.2.3</ecNumber>
    </recommendedName>
</protein>
<organism evidence="14 15">
    <name type="scientific">Hafnia alvei</name>
    <dbReference type="NCBI Taxonomy" id="569"/>
    <lineage>
        <taxon>Bacteria</taxon>
        <taxon>Pseudomonadati</taxon>
        <taxon>Pseudomonadota</taxon>
        <taxon>Gammaproteobacteria</taxon>
        <taxon>Enterobacterales</taxon>
        <taxon>Hafniaceae</taxon>
        <taxon>Hafnia</taxon>
    </lineage>
</organism>
<evidence type="ECO:0000256" key="8">
    <source>
        <dbReference type="ARBA" id="ARBA00023125"/>
    </source>
</evidence>
<evidence type="ECO:0000259" key="13">
    <source>
        <dbReference type="PROSITE" id="PS51199"/>
    </source>
</evidence>
<dbReference type="GO" id="GO:1990077">
    <property type="term" value="C:primosome complex"/>
    <property type="evidence" value="ECO:0007669"/>
    <property type="project" value="UniProtKB-KW"/>
</dbReference>
<keyword evidence="3" id="KW-0235">DNA replication</keyword>
<dbReference type="PANTHER" id="PTHR30153:SF2">
    <property type="entry name" value="REPLICATIVE DNA HELICASE"/>
    <property type="match status" value="1"/>
</dbReference>
<keyword evidence="4" id="KW-0547">Nucleotide-binding</keyword>
<keyword evidence="5 14" id="KW-0378">Hydrolase</keyword>
<feature type="compositionally biased region" description="Basic and acidic residues" evidence="12">
    <location>
        <begin position="448"/>
        <end position="460"/>
    </location>
</feature>
<evidence type="ECO:0000256" key="4">
    <source>
        <dbReference type="ARBA" id="ARBA00022741"/>
    </source>
</evidence>
<evidence type="ECO:0000313" key="15">
    <source>
        <dbReference type="Proteomes" id="UP000094844"/>
    </source>
</evidence>
<dbReference type="SUPFAM" id="SSF48024">
    <property type="entry name" value="N-terminal domain of DnaB helicase"/>
    <property type="match status" value="1"/>
</dbReference>
<dbReference type="InterPro" id="IPR007694">
    <property type="entry name" value="DNA_helicase_DnaB-like_C"/>
</dbReference>
<keyword evidence="9" id="KW-0413">Isomerase</keyword>
<evidence type="ECO:0000256" key="2">
    <source>
        <dbReference type="ARBA" id="ARBA00022515"/>
    </source>
</evidence>
<evidence type="ECO:0000256" key="9">
    <source>
        <dbReference type="ARBA" id="ARBA00023235"/>
    </source>
</evidence>
<dbReference type="GO" id="GO:0016887">
    <property type="term" value="F:ATP hydrolysis activity"/>
    <property type="evidence" value="ECO:0007669"/>
    <property type="project" value="RHEA"/>
</dbReference>
<feature type="domain" description="SF4 helicase" evidence="13">
    <location>
        <begin position="183"/>
        <end position="449"/>
    </location>
</feature>
<dbReference type="GO" id="GO:0005829">
    <property type="term" value="C:cytosol"/>
    <property type="evidence" value="ECO:0007669"/>
    <property type="project" value="TreeGrafter"/>
</dbReference>
<keyword evidence="6 14" id="KW-0347">Helicase</keyword>
<dbReference type="EC" id="5.6.2.3" evidence="10"/>
<proteinExistence type="inferred from homology"/>
<dbReference type="EMBL" id="FMIQ01000011">
    <property type="protein sequence ID" value="SCM51408.1"/>
    <property type="molecule type" value="Genomic_DNA"/>
</dbReference>
<evidence type="ECO:0000256" key="7">
    <source>
        <dbReference type="ARBA" id="ARBA00022840"/>
    </source>
</evidence>
<dbReference type="InterPro" id="IPR027417">
    <property type="entry name" value="P-loop_NTPase"/>
</dbReference>
<keyword evidence="8" id="KW-0238">DNA-binding</keyword>
<comment type="catalytic activity">
    <reaction evidence="11">
        <text>ATP + H2O = ADP + phosphate + H(+)</text>
        <dbReference type="Rhea" id="RHEA:13065"/>
        <dbReference type="ChEBI" id="CHEBI:15377"/>
        <dbReference type="ChEBI" id="CHEBI:15378"/>
        <dbReference type="ChEBI" id="CHEBI:30616"/>
        <dbReference type="ChEBI" id="CHEBI:43474"/>
        <dbReference type="ChEBI" id="CHEBI:456216"/>
        <dbReference type="EC" id="5.6.2.3"/>
    </reaction>
</comment>
<evidence type="ECO:0000256" key="6">
    <source>
        <dbReference type="ARBA" id="ARBA00022806"/>
    </source>
</evidence>
<evidence type="ECO:0000256" key="10">
    <source>
        <dbReference type="ARBA" id="ARBA00044969"/>
    </source>
</evidence>
<comment type="similarity">
    <text evidence="1">Belongs to the helicase family. DnaB subfamily.</text>
</comment>
<dbReference type="InterPro" id="IPR016136">
    <property type="entry name" value="DNA_helicase_N/primase_C"/>
</dbReference>
<dbReference type="CDD" id="cd00984">
    <property type="entry name" value="DnaB_C"/>
    <property type="match status" value="1"/>
</dbReference>
<evidence type="ECO:0000256" key="3">
    <source>
        <dbReference type="ARBA" id="ARBA00022705"/>
    </source>
</evidence>
<dbReference type="InterPro" id="IPR007693">
    <property type="entry name" value="DNA_helicase_DnaB-like_N"/>
</dbReference>
<evidence type="ECO:0000256" key="12">
    <source>
        <dbReference type="SAM" id="MobiDB-lite"/>
    </source>
</evidence>
<dbReference type="GO" id="GO:0043139">
    <property type="term" value="F:5'-3' DNA helicase activity"/>
    <property type="evidence" value="ECO:0007669"/>
    <property type="project" value="UniProtKB-EC"/>
</dbReference>
<dbReference type="RefSeq" id="WP_072307699.1">
    <property type="nucleotide sequence ID" value="NZ_FMIQ01000011.1"/>
</dbReference>
<evidence type="ECO:0000256" key="11">
    <source>
        <dbReference type="ARBA" id="ARBA00048954"/>
    </source>
</evidence>
<gene>
    <name evidence="14" type="ORF">BN1044_00870</name>
</gene>
<dbReference type="Gene3D" id="3.40.50.300">
    <property type="entry name" value="P-loop containing nucleotide triphosphate hydrolases"/>
    <property type="match status" value="1"/>
</dbReference>
<dbReference type="Pfam" id="PF00772">
    <property type="entry name" value="DnaB"/>
    <property type="match status" value="1"/>
</dbReference>
<keyword evidence="7" id="KW-0067">ATP-binding</keyword>
<dbReference type="SUPFAM" id="SSF52540">
    <property type="entry name" value="P-loop containing nucleoside triphosphate hydrolases"/>
    <property type="match status" value="1"/>
</dbReference>
<dbReference type="PANTHER" id="PTHR30153">
    <property type="entry name" value="REPLICATIVE DNA HELICASE DNAB"/>
    <property type="match status" value="1"/>
</dbReference>
<dbReference type="PROSITE" id="PS51199">
    <property type="entry name" value="SF4_HELICASE"/>
    <property type="match status" value="1"/>
</dbReference>
<dbReference type="GO" id="GO:0006269">
    <property type="term" value="P:DNA replication, synthesis of primer"/>
    <property type="evidence" value="ECO:0007669"/>
    <property type="project" value="UniProtKB-KW"/>
</dbReference>
<sequence length="466" mass="52287">MTDDYKLPPSNAEAEQAVIGAITLDAQSDRVQRVFSFLAPEMFYNRRHGMIYKVVRSMNSANEVIDLLTVSDRLDAMGELQNIGGFGYLAEIQKNTPSTANVIAYANAVKDASTERMMIEQANRMLEVLYSRNGMTTDQKRDAIQALSMQIDEKSRSGSHQGLTPFSDVFSDWLDTIDRRLQQDASAVGLRSGIEALDNMLNPKLIVKGSLFVIGARPKMGKTTLYTQMAINCAMNENLPALAFSLEMSKLQLAENMISQNSRVNSKVFYLDGYEDNKFAMASAKGFELAQNGNLYIDDTPGLSLSHIVAECRRIKRERGVVGMVLVDYLTLMKAEKAERNDLAYGVITKGLKNLAKELNCVVVLLTQLNRDLEKRVNKRPLPSDSRDTGQIEQDCDYWLGIYREGAYDEQASQAETEYLLRLNRHGESGVIHVEQRSGIIYEVDQDQAARKSKEREDKPRKKGGF</sequence>
<dbReference type="Gene3D" id="1.10.860.10">
    <property type="entry name" value="DNAb Helicase, Chain A"/>
    <property type="match status" value="1"/>
</dbReference>
<reference evidence="14 15" key="1">
    <citation type="submission" date="2016-09" db="EMBL/GenBank/DDBJ databases">
        <authorList>
            <person name="Capua I."/>
            <person name="De Benedictis P."/>
            <person name="Joannis T."/>
            <person name="Lombin L.H."/>
            <person name="Cattoli G."/>
        </authorList>
    </citation>
    <scope>NUCLEOTIDE SEQUENCE [LARGE SCALE GENOMIC DNA]</scope>
    <source>
        <strain evidence="14 15">GB001</strain>
    </source>
</reference>
<accession>A0A1C6YX08</accession>
<dbReference type="AlphaFoldDB" id="A0A1C6YX08"/>
<dbReference type="InterPro" id="IPR036185">
    <property type="entry name" value="DNA_heli_DnaB-like_N_sf"/>
</dbReference>
<evidence type="ECO:0000256" key="1">
    <source>
        <dbReference type="ARBA" id="ARBA00008428"/>
    </source>
</evidence>
<evidence type="ECO:0000313" key="14">
    <source>
        <dbReference type="EMBL" id="SCM51408.1"/>
    </source>
</evidence>
<dbReference type="GO" id="GO:0005524">
    <property type="term" value="F:ATP binding"/>
    <property type="evidence" value="ECO:0007669"/>
    <property type="project" value="UniProtKB-KW"/>
</dbReference>
<evidence type="ECO:0000256" key="5">
    <source>
        <dbReference type="ARBA" id="ARBA00022801"/>
    </source>
</evidence>